<feature type="domain" description="Poly A polymerase head" evidence="10">
    <location>
        <begin position="39"/>
        <end position="188"/>
    </location>
</feature>
<dbReference type="OrthoDB" id="9805698at2"/>
<evidence type="ECO:0000256" key="9">
    <source>
        <dbReference type="SAM" id="MobiDB-lite"/>
    </source>
</evidence>
<dbReference type="Gene3D" id="3.30.460.10">
    <property type="entry name" value="Beta Polymerase, domain 2"/>
    <property type="match status" value="1"/>
</dbReference>
<keyword evidence="14" id="KW-1185">Reference proteome</keyword>
<comment type="similarity">
    <text evidence="7 8">Belongs to the tRNA nucleotidyltransferase/poly(A) polymerase family.</text>
</comment>
<comment type="catalytic activity">
    <reaction evidence="7">
        <text>RNA(n) + ATP = RNA(n)-3'-adenine ribonucleotide + diphosphate</text>
        <dbReference type="Rhea" id="RHEA:11332"/>
        <dbReference type="Rhea" id="RHEA-COMP:14527"/>
        <dbReference type="Rhea" id="RHEA-COMP:17347"/>
        <dbReference type="ChEBI" id="CHEBI:30616"/>
        <dbReference type="ChEBI" id="CHEBI:33019"/>
        <dbReference type="ChEBI" id="CHEBI:140395"/>
        <dbReference type="ChEBI" id="CHEBI:173115"/>
        <dbReference type="EC" id="2.7.7.19"/>
    </reaction>
</comment>
<dbReference type="GO" id="GO:0043633">
    <property type="term" value="P:polyadenylation-dependent RNA catabolic process"/>
    <property type="evidence" value="ECO:0007669"/>
    <property type="project" value="InterPro"/>
</dbReference>
<dbReference type="NCBIfam" id="TIGR01942">
    <property type="entry name" value="pcnB"/>
    <property type="match status" value="1"/>
</dbReference>
<keyword evidence="2 7" id="KW-0808">Transferase</keyword>
<feature type="domain" description="tRNA nucleotidyltransferase/poly(A) polymerase RNA and SrmB- binding" evidence="12">
    <location>
        <begin position="215"/>
        <end position="277"/>
    </location>
</feature>
<comment type="function">
    <text evidence="7">Adds poly(A) tail to the 3' end of many RNAs, which usually targets these RNAs for decay. Plays a significant role in the global control of gene expression, through influencing the rate of transcript degradation, and in the general RNA quality control.</text>
</comment>
<dbReference type="InterPro" id="IPR052191">
    <property type="entry name" value="tRNA_ntf/polyA_polymerase_I"/>
</dbReference>
<keyword evidence="1 7" id="KW-0507">mRNA processing</keyword>
<sequence>MKTAKPLIIPRANHPISRRWLSPNAVKVLYRLKDNGFTAYLVGGGVRDLLLGREPKDFDIVTDATPGQIKRMFRNCRLIGRRFRLAHLHFHDEIIEVATFRSASQDEPCAEEQGPAPGEITEPGARMRPPRLLKSEDGMVLRDNIFGTPEEDAIRRDFTVNALCYNIDDFSIIDYVGGMEDLNRGVVRTIGDPLVRFTEDPVRMIRAVRFAAMLGFEVEKATWQTILDLSATITKAAPPRLYEEVLKLFLMGAGEKTYQLLRQSGLFAALFPHFNDWLARESDGVPHTWISRALDLVDSRIQAGDKVSPQLLLALMFGQYLQEKATWFRQAGAPPQQAVNMAVAEFMGELAPTVLVPNKLGILIRDILASQHRFQKIPGRHAETFAGRAGFRDALDYLRFVCDVSDEQGKIVAWWERFLQEPHLAQPEERSEEPPRRHKRRRRKRGKKQTGESA</sequence>
<feature type="region of interest" description="Disordered" evidence="9">
    <location>
        <begin position="424"/>
        <end position="454"/>
    </location>
</feature>
<dbReference type="PANTHER" id="PTHR43051">
    <property type="entry name" value="POLYNUCLEOTIDE ADENYLYLTRANSFERASE FAMILY PROTEIN"/>
    <property type="match status" value="1"/>
</dbReference>
<dbReference type="InterPro" id="IPR025866">
    <property type="entry name" value="PolyA_pol_arg_C_dom"/>
</dbReference>
<dbReference type="Pfam" id="PF01743">
    <property type="entry name" value="PolyA_pol"/>
    <property type="match status" value="1"/>
</dbReference>
<feature type="active site" evidence="7">
    <location>
        <position position="57"/>
    </location>
</feature>
<evidence type="ECO:0000256" key="4">
    <source>
        <dbReference type="ARBA" id="ARBA00022840"/>
    </source>
</evidence>
<keyword evidence="5 7" id="KW-0694">RNA-binding</keyword>
<dbReference type="Proteomes" id="UP000006695">
    <property type="component" value="Chromosome"/>
</dbReference>
<dbReference type="STRING" id="351605.Gura_0292"/>
<feature type="compositionally biased region" description="Basic residues" evidence="9">
    <location>
        <begin position="436"/>
        <end position="448"/>
    </location>
</feature>
<keyword evidence="6 7" id="KW-0804">Transcription</keyword>
<dbReference type="Gene3D" id="1.10.3090.10">
    <property type="entry name" value="cca-adding enzyme, domain 2"/>
    <property type="match status" value="1"/>
</dbReference>
<evidence type="ECO:0000256" key="8">
    <source>
        <dbReference type="RuleBase" id="RU003953"/>
    </source>
</evidence>
<feature type="active site" evidence="7">
    <location>
        <position position="59"/>
    </location>
</feature>
<dbReference type="GO" id="GO:0006397">
    <property type="term" value="P:mRNA processing"/>
    <property type="evidence" value="ECO:0007669"/>
    <property type="project" value="UniProtKB-KW"/>
</dbReference>
<organism evidence="13 14">
    <name type="scientific">Geotalea uraniireducens (strain Rf4)</name>
    <name type="common">Geobacter uraniireducens</name>
    <dbReference type="NCBI Taxonomy" id="351605"/>
    <lineage>
        <taxon>Bacteria</taxon>
        <taxon>Pseudomonadati</taxon>
        <taxon>Thermodesulfobacteriota</taxon>
        <taxon>Desulfuromonadia</taxon>
        <taxon>Geobacterales</taxon>
        <taxon>Geobacteraceae</taxon>
        <taxon>Geotalea</taxon>
    </lineage>
</organism>
<evidence type="ECO:0000256" key="1">
    <source>
        <dbReference type="ARBA" id="ARBA00022664"/>
    </source>
</evidence>
<evidence type="ECO:0000256" key="7">
    <source>
        <dbReference type="HAMAP-Rule" id="MF_00957"/>
    </source>
</evidence>
<dbReference type="HAMAP" id="MF_00957">
    <property type="entry name" value="PolyA_pol"/>
    <property type="match status" value="1"/>
</dbReference>
<evidence type="ECO:0000313" key="13">
    <source>
        <dbReference type="EMBL" id="ABQ24508.1"/>
    </source>
</evidence>
<dbReference type="Pfam" id="PF12627">
    <property type="entry name" value="PolyA_pol_RNAbd"/>
    <property type="match status" value="1"/>
</dbReference>
<dbReference type="AlphaFoldDB" id="A5GD35"/>
<feature type="region of interest" description="Disordered" evidence="9">
    <location>
        <begin position="105"/>
        <end position="129"/>
    </location>
</feature>
<feature type="active site" evidence="7">
    <location>
        <position position="157"/>
    </location>
</feature>
<keyword evidence="4 7" id="KW-0067">ATP-binding</keyword>
<protein>
    <recommendedName>
        <fullName evidence="7">Poly(A) polymerase I</fullName>
        <shortName evidence="7">PAP I</shortName>
        <ecNumber evidence="7">2.7.7.19</ecNumber>
    </recommendedName>
</protein>
<keyword evidence="3 7" id="KW-0547">Nucleotide-binding</keyword>
<dbReference type="PANTHER" id="PTHR43051:SF1">
    <property type="entry name" value="POLYNUCLEOTIDE ADENYLYLTRANSFERASE FAMILY PROTEIN"/>
    <property type="match status" value="1"/>
</dbReference>
<accession>A5GD35</accession>
<dbReference type="SUPFAM" id="SSF81301">
    <property type="entry name" value="Nucleotidyltransferase"/>
    <property type="match status" value="1"/>
</dbReference>
<dbReference type="Pfam" id="PF12626">
    <property type="entry name" value="PolyA_pol_arg_C"/>
    <property type="match status" value="1"/>
</dbReference>
<dbReference type="InterPro" id="IPR002646">
    <property type="entry name" value="PolA_pol_head_dom"/>
</dbReference>
<dbReference type="InterPro" id="IPR043519">
    <property type="entry name" value="NT_sf"/>
</dbReference>
<evidence type="ECO:0000256" key="3">
    <source>
        <dbReference type="ARBA" id="ARBA00022741"/>
    </source>
</evidence>
<dbReference type="RefSeq" id="WP_011937235.1">
    <property type="nucleotide sequence ID" value="NC_009483.1"/>
</dbReference>
<dbReference type="SUPFAM" id="SSF81891">
    <property type="entry name" value="Poly A polymerase C-terminal region-like"/>
    <property type="match status" value="1"/>
</dbReference>
<evidence type="ECO:0000259" key="12">
    <source>
        <dbReference type="Pfam" id="PF12627"/>
    </source>
</evidence>
<dbReference type="GO" id="GO:0003723">
    <property type="term" value="F:RNA binding"/>
    <property type="evidence" value="ECO:0007669"/>
    <property type="project" value="UniProtKB-UniRule"/>
</dbReference>
<dbReference type="EMBL" id="CP000698">
    <property type="protein sequence ID" value="ABQ24508.1"/>
    <property type="molecule type" value="Genomic_DNA"/>
</dbReference>
<evidence type="ECO:0000256" key="5">
    <source>
        <dbReference type="ARBA" id="ARBA00022884"/>
    </source>
</evidence>
<dbReference type="InterPro" id="IPR010206">
    <property type="entry name" value="PolA_pol_I"/>
</dbReference>
<proteinExistence type="inferred from homology"/>
<dbReference type="InterPro" id="IPR032828">
    <property type="entry name" value="PolyA_RNA-bd"/>
</dbReference>
<evidence type="ECO:0000256" key="2">
    <source>
        <dbReference type="ARBA" id="ARBA00022679"/>
    </source>
</evidence>
<feature type="compositionally biased region" description="Basic and acidic residues" evidence="9">
    <location>
        <begin position="426"/>
        <end position="435"/>
    </location>
</feature>
<evidence type="ECO:0000256" key="6">
    <source>
        <dbReference type="ARBA" id="ARBA00023163"/>
    </source>
</evidence>
<dbReference type="EC" id="2.7.7.19" evidence="7"/>
<evidence type="ECO:0000259" key="11">
    <source>
        <dbReference type="Pfam" id="PF12626"/>
    </source>
</evidence>
<reference evidence="13 14" key="1">
    <citation type="submission" date="2007-05" db="EMBL/GenBank/DDBJ databases">
        <title>Complete sequence of Geobacter uraniireducens Rf4.</title>
        <authorList>
            <consortium name="US DOE Joint Genome Institute"/>
            <person name="Copeland A."/>
            <person name="Lucas S."/>
            <person name="Lapidus A."/>
            <person name="Barry K."/>
            <person name="Detter J.C."/>
            <person name="Glavina del Rio T."/>
            <person name="Hammon N."/>
            <person name="Israni S."/>
            <person name="Dalin E."/>
            <person name="Tice H."/>
            <person name="Pitluck S."/>
            <person name="Chertkov O."/>
            <person name="Brettin T."/>
            <person name="Bruce D."/>
            <person name="Han C."/>
            <person name="Schmutz J."/>
            <person name="Larimer F."/>
            <person name="Land M."/>
            <person name="Hauser L."/>
            <person name="Kyrpides N."/>
            <person name="Mikhailova N."/>
            <person name="Shelobolina E."/>
            <person name="Aklujkar M."/>
            <person name="Lovley D."/>
            <person name="Richardson P."/>
        </authorList>
    </citation>
    <scope>NUCLEOTIDE SEQUENCE [LARGE SCALE GENOMIC DNA]</scope>
    <source>
        <strain evidence="13 14">Rf4</strain>
    </source>
</reference>
<name>A5GD35_GEOUR</name>
<dbReference type="KEGG" id="gur:Gura_0292"/>
<evidence type="ECO:0000313" key="14">
    <source>
        <dbReference type="Proteomes" id="UP000006695"/>
    </source>
</evidence>
<keyword evidence="13" id="KW-0548">Nucleotidyltransferase</keyword>
<dbReference type="HOGENOM" id="CLU_015961_0_0_7"/>
<feature type="domain" description="Polymerase A arginine-rich C-terminal" evidence="11">
    <location>
        <begin position="332"/>
        <end position="446"/>
    </location>
</feature>
<gene>
    <name evidence="7" type="primary">pcnB</name>
    <name evidence="13" type="ordered locus">Gura_0292</name>
</gene>
<evidence type="ECO:0000259" key="10">
    <source>
        <dbReference type="Pfam" id="PF01743"/>
    </source>
</evidence>
<dbReference type="GO" id="GO:1990817">
    <property type="term" value="F:poly(A) RNA polymerase activity"/>
    <property type="evidence" value="ECO:0007669"/>
    <property type="project" value="UniProtKB-UniRule"/>
</dbReference>
<dbReference type="CDD" id="cd05398">
    <property type="entry name" value="NT_ClassII-CCAase"/>
    <property type="match status" value="1"/>
</dbReference>
<dbReference type="GO" id="GO:0005524">
    <property type="term" value="F:ATP binding"/>
    <property type="evidence" value="ECO:0007669"/>
    <property type="project" value="UniProtKB-UniRule"/>
</dbReference>